<proteinExistence type="inferred from homology"/>
<dbReference type="Proteomes" id="UP001501510">
    <property type="component" value="Unassembled WGS sequence"/>
</dbReference>
<accession>A0ABN1JUJ0</accession>
<dbReference type="RefSeq" id="WP_343763720.1">
    <property type="nucleotide sequence ID" value="NZ_BAAACG010000019.1"/>
</dbReference>
<reference evidence="3 4" key="1">
    <citation type="journal article" date="2019" name="Int. J. Syst. Evol. Microbiol.">
        <title>The Global Catalogue of Microorganisms (GCM) 10K type strain sequencing project: providing services to taxonomists for standard genome sequencing and annotation.</title>
        <authorList>
            <consortium name="The Broad Institute Genomics Platform"/>
            <consortium name="The Broad Institute Genome Sequencing Center for Infectious Disease"/>
            <person name="Wu L."/>
            <person name="Ma J."/>
        </authorList>
    </citation>
    <scope>NUCLEOTIDE SEQUENCE [LARGE SCALE GENOMIC DNA]</scope>
    <source>
        <strain evidence="3 4">JCM 1407</strain>
    </source>
</reference>
<dbReference type="InterPro" id="IPR006287">
    <property type="entry name" value="DJ-1"/>
</dbReference>
<dbReference type="Pfam" id="PF01965">
    <property type="entry name" value="DJ-1_PfpI"/>
    <property type="match status" value="1"/>
</dbReference>
<dbReference type="PANTHER" id="PTHR48094:SF12">
    <property type="entry name" value="PARKINSON DISEASE PROTEIN 7 HOMOLOG"/>
    <property type="match status" value="1"/>
</dbReference>
<dbReference type="Gene3D" id="3.40.50.880">
    <property type="match status" value="1"/>
</dbReference>
<organism evidence="3 4">
    <name type="scientific">Clostridium oceanicum</name>
    <dbReference type="NCBI Taxonomy" id="1543"/>
    <lineage>
        <taxon>Bacteria</taxon>
        <taxon>Bacillati</taxon>
        <taxon>Bacillota</taxon>
        <taxon>Clostridia</taxon>
        <taxon>Eubacteriales</taxon>
        <taxon>Clostridiaceae</taxon>
        <taxon>Clostridium</taxon>
    </lineage>
</organism>
<evidence type="ECO:0000259" key="2">
    <source>
        <dbReference type="Pfam" id="PF01965"/>
    </source>
</evidence>
<dbReference type="PANTHER" id="PTHR48094">
    <property type="entry name" value="PROTEIN/NUCLEIC ACID DEGLYCASE DJ-1-RELATED"/>
    <property type="match status" value="1"/>
</dbReference>
<name>A0ABN1JUJ0_9CLOT</name>
<sequence>MKKAVVLLADGFEEIEALTVVDVLKRADVCCDMCSIKEDKEVHGAHNIKVKSDVSLNDIDSKDYDAIVIPGGMPGSTNLRDDQKVIDLVKSFNDDYKIVAAICAGPIVLGKAKILKGKKATSYPGFEKELEGSMYKEDLVVQDGNIITSRGPAVAIYFALKILENLVPDKEKVLEVKKGMLLDLVEDNMNK</sequence>
<feature type="domain" description="DJ-1/PfpI" evidence="2">
    <location>
        <begin position="2"/>
        <end position="164"/>
    </location>
</feature>
<dbReference type="InterPro" id="IPR006286">
    <property type="entry name" value="C56_PfpI-like"/>
</dbReference>
<dbReference type="InterPro" id="IPR002818">
    <property type="entry name" value="DJ-1/PfpI"/>
</dbReference>
<dbReference type="SUPFAM" id="SSF52317">
    <property type="entry name" value="Class I glutamine amidotransferase-like"/>
    <property type="match status" value="1"/>
</dbReference>
<comment type="similarity">
    <text evidence="1">Belongs to the peptidase C56 family.</text>
</comment>
<dbReference type="InterPro" id="IPR029062">
    <property type="entry name" value="Class_I_gatase-like"/>
</dbReference>
<dbReference type="InterPro" id="IPR050325">
    <property type="entry name" value="Prot/Nucl_acid_deglycase"/>
</dbReference>
<dbReference type="NCBIfam" id="TIGR01383">
    <property type="entry name" value="not_thiJ"/>
    <property type="match status" value="1"/>
</dbReference>
<keyword evidence="4" id="KW-1185">Reference proteome</keyword>
<dbReference type="PROSITE" id="PS51276">
    <property type="entry name" value="PEPTIDASE_C56_PFPI"/>
    <property type="match status" value="1"/>
</dbReference>
<dbReference type="CDD" id="cd03135">
    <property type="entry name" value="GATase1_DJ-1"/>
    <property type="match status" value="1"/>
</dbReference>
<evidence type="ECO:0000313" key="3">
    <source>
        <dbReference type="EMBL" id="GAA0746703.1"/>
    </source>
</evidence>
<gene>
    <name evidence="3" type="ORF">GCM10008906_34640</name>
</gene>
<dbReference type="EMBL" id="BAAACG010000019">
    <property type="protein sequence ID" value="GAA0746703.1"/>
    <property type="molecule type" value="Genomic_DNA"/>
</dbReference>
<comment type="caution">
    <text evidence="3">The sequence shown here is derived from an EMBL/GenBank/DDBJ whole genome shotgun (WGS) entry which is preliminary data.</text>
</comment>
<protein>
    <submittedName>
        <fullName evidence="3">DJ-1/PfpI family protein</fullName>
    </submittedName>
</protein>
<evidence type="ECO:0000256" key="1">
    <source>
        <dbReference type="ARBA" id="ARBA00008542"/>
    </source>
</evidence>
<evidence type="ECO:0000313" key="4">
    <source>
        <dbReference type="Proteomes" id="UP001501510"/>
    </source>
</evidence>